<evidence type="ECO:0000256" key="17">
    <source>
        <dbReference type="SAM" id="MobiDB-lite"/>
    </source>
</evidence>
<comment type="subcellular location">
    <subcellularLocation>
        <location evidence="1">Nucleus</location>
    </subcellularLocation>
</comment>
<keyword evidence="3 16" id="KW-0547">Nucleotide-binding</keyword>
<dbReference type="InterPro" id="IPR027417">
    <property type="entry name" value="P-loop_NTPase"/>
</dbReference>
<organism evidence="21 22">
    <name type="scientific">Mortierella alpina</name>
    <name type="common">Oleaginous fungus</name>
    <name type="synonym">Mortierella renispora</name>
    <dbReference type="NCBI Taxonomy" id="64518"/>
    <lineage>
        <taxon>Eukaryota</taxon>
        <taxon>Fungi</taxon>
        <taxon>Fungi incertae sedis</taxon>
        <taxon>Mucoromycota</taxon>
        <taxon>Mortierellomycotina</taxon>
        <taxon>Mortierellomycetes</taxon>
        <taxon>Mortierellales</taxon>
        <taxon>Mortierellaceae</taxon>
        <taxon>Mortierella</taxon>
    </lineage>
</organism>
<gene>
    <name evidence="21" type="primary">RRP3</name>
    <name evidence="21" type="ORF">BGZ70_003928</name>
</gene>
<accession>A0A9P6IS13</accession>
<evidence type="ECO:0000256" key="13">
    <source>
        <dbReference type="ARBA" id="ARBA00024398"/>
    </source>
</evidence>
<comment type="function">
    <text evidence="9">ATP-dependent rRNA helicase required for pre-ribosomal RNA processing. Involved in the maturation of the 35S-pre-rRNA and to its cleavage to mature 18S rRNA.</text>
</comment>
<dbReference type="Proteomes" id="UP000738359">
    <property type="component" value="Unassembled WGS sequence"/>
</dbReference>
<dbReference type="FunFam" id="3.40.50.300:FF:000626">
    <property type="entry name" value="probable ATP-dependent RNA helicase DDX47"/>
    <property type="match status" value="1"/>
</dbReference>
<evidence type="ECO:0000256" key="11">
    <source>
        <dbReference type="ARBA" id="ARBA00024374"/>
    </source>
</evidence>
<dbReference type="SMART" id="SM00490">
    <property type="entry name" value="HELICc"/>
    <property type="match status" value="1"/>
</dbReference>
<feature type="domain" description="Helicase C-terminal" evidence="19">
    <location>
        <begin position="302"/>
        <end position="450"/>
    </location>
</feature>
<evidence type="ECO:0000259" key="20">
    <source>
        <dbReference type="PROSITE" id="PS51195"/>
    </source>
</evidence>
<keyword evidence="22" id="KW-1185">Reference proteome</keyword>
<dbReference type="Pfam" id="PF00270">
    <property type="entry name" value="DEAD"/>
    <property type="match status" value="1"/>
</dbReference>
<evidence type="ECO:0000259" key="18">
    <source>
        <dbReference type="PROSITE" id="PS51192"/>
    </source>
</evidence>
<evidence type="ECO:0000256" key="12">
    <source>
        <dbReference type="ARBA" id="ARBA00024394"/>
    </source>
</evidence>
<dbReference type="InterPro" id="IPR050079">
    <property type="entry name" value="DEAD_box_RNA_helicase"/>
</dbReference>
<evidence type="ECO:0000256" key="6">
    <source>
        <dbReference type="ARBA" id="ARBA00022840"/>
    </source>
</evidence>
<evidence type="ECO:0000256" key="1">
    <source>
        <dbReference type="ARBA" id="ARBA00004123"/>
    </source>
</evidence>
<reference evidence="21" key="1">
    <citation type="journal article" date="2020" name="Fungal Divers.">
        <title>Resolving the Mortierellaceae phylogeny through synthesis of multi-gene phylogenetics and phylogenomics.</title>
        <authorList>
            <person name="Vandepol N."/>
            <person name="Liber J."/>
            <person name="Desiro A."/>
            <person name="Na H."/>
            <person name="Kennedy M."/>
            <person name="Barry K."/>
            <person name="Grigoriev I.V."/>
            <person name="Miller A.N."/>
            <person name="O'Donnell K."/>
            <person name="Stajich J.E."/>
            <person name="Bonito G."/>
        </authorList>
    </citation>
    <scope>NUCLEOTIDE SEQUENCE</scope>
    <source>
        <strain evidence="21">CK1249</strain>
    </source>
</reference>
<evidence type="ECO:0000256" key="3">
    <source>
        <dbReference type="ARBA" id="ARBA00022741"/>
    </source>
</evidence>
<comment type="similarity">
    <text evidence="10">Belongs to the DEAD box helicase family. DDX47/RRP3 subfamily.</text>
</comment>
<dbReference type="PROSITE" id="PS51195">
    <property type="entry name" value="Q_MOTIF"/>
    <property type="match status" value="1"/>
</dbReference>
<dbReference type="InterPro" id="IPR044765">
    <property type="entry name" value="DDX47/Rrp3_DEADc"/>
</dbReference>
<dbReference type="GO" id="GO:0005829">
    <property type="term" value="C:cytosol"/>
    <property type="evidence" value="ECO:0007669"/>
    <property type="project" value="TreeGrafter"/>
</dbReference>
<keyword evidence="4 16" id="KW-0378">Hydrolase</keyword>
<evidence type="ECO:0000256" key="8">
    <source>
        <dbReference type="ARBA" id="ARBA00023242"/>
    </source>
</evidence>
<dbReference type="PROSITE" id="PS51192">
    <property type="entry name" value="HELICASE_ATP_BIND_1"/>
    <property type="match status" value="1"/>
</dbReference>
<proteinExistence type="inferred from homology"/>
<dbReference type="OrthoDB" id="10261904at2759"/>
<evidence type="ECO:0000256" key="2">
    <source>
        <dbReference type="ARBA" id="ARBA00012552"/>
    </source>
</evidence>
<evidence type="ECO:0000256" key="14">
    <source>
        <dbReference type="ARBA" id="ARBA00047984"/>
    </source>
</evidence>
<evidence type="ECO:0000259" key="19">
    <source>
        <dbReference type="PROSITE" id="PS51194"/>
    </source>
</evidence>
<feature type="short sequence motif" description="Q motif" evidence="15">
    <location>
        <begin position="77"/>
        <end position="105"/>
    </location>
</feature>
<dbReference type="EMBL" id="JAAAHY010002135">
    <property type="protein sequence ID" value="KAF9945267.1"/>
    <property type="molecule type" value="Genomic_DNA"/>
</dbReference>
<feature type="domain" description="Helicase ATP-binding" evidence="18">
    <location>
        <begin position="108"/>
        <end position="279"/>
    </location>
</feature>
<dbReference type="GO" id="GO:0005524">
    <property type="term" value="F:ATP binding"/>
    <property type="evidence" value="ECO:0007669"/>
    <property type="project" value="UniProtKB-KW"/>
</dbReference>
<keyword evidence="8" id="KW-0539">Nucleus</keyword>
<dbReference type="InterPro" id="IPR011545">
    <property type="entry name" value="DEAD/DEAH_box_helicase_dom"/>
</dbReference>
<dbReference type="InterPro" id="IPR014014">
    <property type="entry name" value="RNA_helicase_DEAD_Q_motif"/>
</dbReference>
<dbReference type="PROSITE" id="PS00039">
    <property type="entry name" value="DEAD_ATP_HELICASE"/>
    <property type="match status" value="1"/>
</dbReference>
<evidence type="ECO:0000256" key="4">
    <source>
        <dbReference type="ARBA" id="ARBA00022801"/>
    </source>
</evidence>
<evidence type="ECO:0000256" key="10">
    <source>
        <dbReference type="ARBA" id="ARBA00024350"/>
    </source>
</evidence>
<evidence type="ECO:0000256" key="15">
    <source>
        <dbReference type="PROSITE-ProRule" id="PRU00552"/>
    </source>
</evidence>
<dbReference type="InterPro" id="IPR001650">
    <property type="entry name" value="Helicase_C-like"/>
</dbReference>
<dbReference type="CDD" id="cd17954">
    <property type="entry name" value="DEADc_DDX47"/>
    <property type="match status" value="1"/>
</dbReference>
<dbReference type="CDD" id="cd18787">
    <property type="entry name" value="SF2_C_DEAD"/>
    <property type="match status" value="1"/>
</dbReference>
<feature type="compositionally biased region" description="Acidic residues" evidence="17">
    <location>
        <begin position="31"/>
        <end position="48"/>
    </location>
</feature>
<comment type="caution">
    <text evidence="21">The sequence shown here is derived from an EMBL/GenBank/DDBJ whole genome shotgun (WGS) entry which is preliminary data.</text>
</comment>
<dbReference type="GO" id="GO:0005634">
    <property type="term" value="C:nucleus"/>
    <property type="evidence" value="ECO:0007669"/>
    <property type="project" value="UniProtKB-SubCell"/>
</dbReference>
<dbReference type="SMART" id="SM00487">
    <property type="entry name" value="DEXDc"/>
    <property type="match status" value="1"/>
</dbReference>
<evidence type="ECO:0000256" key="9">
    <source>
        <dbReference type="ARBA" id="ARBA00024301"/>
    </source>
</evidence>
<dbReference type="Gene3D" id="3.40.50.300">
    <property type="entry name" value="P-loop containing nucleotide triphosphate hydrolases"/>
    <property type="match status" value="2"/>
</dbReference>
<dbReference type="PROSITE" id="PS51194">
    <property type="entry name" value="HELICASE_CTER"/>
    <property type="match status" value="1"/>
</dbReference>
<feature type="region of interest" description="Disordered" evidence="17">
    <location>
        <begin position="1"/>
        <end position="67"/>
    </location>
</feature>
<keyword evidence="7" id="KW-0694">RNA-binding</keyword>
<dbReference type="PANTHER" id="PTHR47959:SF24">
    <property type="entry name" value="ATP-DEPENDENT RNA HELICASE"/>
    <property type="match status" value="1"/>
</dbReference>
<dbReference type="InterPro" id="IPR014001">
    <property type="entry name" value="Helicase_ATP-bd"/>
</dbReference>
<feature type="region of interest" description="Disordered" evidence="17">
    <location>
        <begin position="468"/>
        <end position="521"/>
    </location>
</feature>
<name>A0A9P6IS13_MORAP</name>
<feature type="domain" description="DEAD-box RNA helicase Q" evidence="20">
    <location>
        <begin position="77"/>
        <end position="105"/>
    </location>
</feature>
<dbReference type="AlphaFoldDB" id="A0A9P6IS13"/>
<keyword evidence="5 16" id="KW-0347">Helicase</keyword>
<evidence type="ECO:0000256" key="5">
    <source>
        <dbReference type="ARBA" id="ARBA00022806"/>
    </source>
</evidence>
<dbReference type="InterPro" id="IPR000629">
    <property type="entry name" value="RNA-helicase_DEAD-box_CS"/>
</dbReference>
<dbReference type="GO" id="GO:0003724">
    <property type="term" value="F:RNA helicase activity"/>
    <property type="evidence" value="ECO:0007669"/>
    <property type="project" value="UniProtKB-EC"/>
</dbReference>
<evidence type="ECO:0000256" key="16">
    <source>
        <dbReference type="RuleBase" id="RU000492"/>
    </source>
</evidence>
<dbReference type="GO" id="GO:0016787">
    <property type="term" value="F:hydrolase activity"/>
    <property type="evidence" value="ECO:0007669"/>
    <property type="project" value="UniProtKB-KW"/>
</dbReference>
<dbReference type="PANTHER" id="PTHR47959">
    <property type="entry name" value="ATP-DEPENDENT RNA HELICASE RHLE-RELATED"/>
    <property type="match status" value="1"/>
</dbReference>
<evidence type="ECO:0000256" key="7">
    <source>
        <dbReference type="ARBA" id="ARBA00022884"/>
    </source>
</evidence>
<evidence type="ECO:0000313" key="21">
    <source>
        <dbReference type="EMBL" id="KAF9945267.1"/>
    </source>
</evidence>
<dbReference type="Pfam" id="PF00271">
    <property type="entry name" value="Helicase_C"/>
    <property type="match status" value="1"/>
</dbReference>
<protein>
    <recommendedName>
        <fullName evidence="13">ATP-dependent rRNA helicase RRP3</fullName>
        <ecNumber evidence="2">3.6.4.13</ecNumber>
    </recommendedName>
    <alternativeName>
        <fullName evidence="12">ATP-dependent rRNA helicase rrp3</fullName>
    </alternativeName>
</protein>
<dbReference type="EC" id="3.6.4.13" evidence="2"/>
<feature type="compositionally biased region" description="Basic and acidic residues" evidence="17">
    <location>
        <begin position="49"/>
        <end position="64"/>
    </location>
</feature>
<keyword evidence="6 16" id="KW-0067">ATP-binding</keyword>
<comment type="catalytic activity">
    <reaction evidence="14">
        <text>ATP + H2O = ADP + phosphate + H(+)</text>
        <dbReference type="Rhea" id="RHEA:13065"/>
        <dbReference type="ChEBI" id="CHEBI:15377"/>
        <dbReference type="ChEBI" id="CHEBI:15378"/>
        <dbReference type="ChEBI" id="CHEBI:30616"/>
        <dbReference type="ChEBI" id="CHEBI:43474"/>
        <dbReference type="ChEBI" id="CHEBI:456216"/>
        <dbReference type="EC" id="3.6.4.13"/>
    </reaction>
</comment>
<dbReference type="GO" id="GO:0003723">
    <property type="term" value="F:RNA binding"/>
    <property type="evidence" value="ECO:0007669"/>
    <property type="project" value="UniProtKB-KW"/>
</dbReference>
<evidence type="ECO:0000313" key="22">
    <source>
        <dbReference type="Proteomes" id="UP000738359"/>
    </source>
</evidence>
<dbReference type="SUPFAM" id="SSF52540">
    <property type="entry name" value="P-loop containing nucleoside triphosphate hydrolases"/>
    <property type="match status" value="1"/>
</dbReference>
<comment type="subunit">
    <text evidence="11">Interacts with the SSU processome.</text>
</comment>
<sequence>MAVKKISAPSKVKKTAAPAKKQPVAASSESNSEESSNEEQDDNEDKDDNDNHSDNEDKDDHADEGTPAEAAEAPVATTFKELGLMQPLVDACEQLKFKAPTEIQKESIPWSLQGRDIIGLAQTGSGKTAAFALPILQALWNNPSPMFACVMAPTRELAVQISETFESLGSTIGVRCCVIVGGMDMMAQSIALSKKPHVIVCTPGRLQDHLENTKGFSLRTLKYLVLDEADRLLDMDFGPIIDQILKVIPKERNTFLFSATMTTKVAKLQRASLNNPVKVEVATKYSTVATLLQYYIFFPLKQKDSYLVYLLNELAGNSTIVFSRTCNDTQRITLLLRNLGFPAIPLHGQLSQEKRLGALNKFKSGSRNILIATDVASRGLDIPSVDIVLNYDLPNNSKDYIHRVGRTARAGRSGKSITFVTQYDVEVYQRIEQALDKKLEEFPADKDAVMLLQERVAEAQRFAITELKEQHANRGKGGRGGNKRLFNQDDNDRDDDSVQAGGYRSKSGAARGNRAGKKMRK</sequence>